<sequence length="182" mass="21400">MDLESFTPQYSPVVYPVENDEQSFEASQYFIQNSIHEQNSLGATQAKTQSMVYQSKDLKYKNFPKLIGNNFLKWVRKQVDEKKMGQIPKGIEDLIKSRQKCRQPNFTIKDLQKLCHDQDSQKIFQEFMQYQLFLDLFHSNKIADPVSYIPGISNYYQAAEEPDKMKSNYLTRNQFTQASKQN</sequence>
<proteinExistence type="predicted"/>
<dbReference type="InterPro" id="IPR028008">
    <property type="entry name" value="DUF4441"/>
</dbReference>
<evidence type="ECO:0000313" key="1">
    <source>
        <dbReference type="EMBL" id="CAD8200771.1"/>
    </source>
</evidence>
<name>A0A8S1XHZ7_PAROT</name>
<dbReference type="AlphaFoldDB" id="A0A8S1XHZ7"/>
<dbReference type="Proteomes" id="UP000683925">
    <property type="component" value="Unassembled WGS sequence"/>
</dbReference>
<keyword evidence="2" id="KW-1185">Reference proteome</keyword>
<dbReference type="OrthoDB" id="301750at2759"/>
<gene>
    <name evidence="1" type="ORF">POCTA_138.1.T1220192</name>
</gene>
<reference evidence="1" key="1">
    <citation type="submission" date="2021-01" db="EMBL/GenBank/DDBJ databases">
        <authorList>
            <consortium name="Genoscope - CEA"/>
            <person name="William W."/>
        </authorList>
    </citation>
    <scope>NUCLEOTIDE SEQUENCE</scope>
</reference>
<dbReference type="EMBL" id="CAJJDP010000122">
    <property type="protein sequence ID" value="CAD8200771.1"/>
    <property type="molecule type" value="Genomic_DNA"/>
</dbReference>
<organism evidence="1 2">
    <name type="scientific">Paramecium octaurelia</name>
    <dbReference type="NCBI Taxonomy" id="43137"/>
    <lineage>
        <taxon>Eukaryota</taxon>
        <taxon>Sar</taxon>
        <taxon>Alveolata</taxon>
        <taxon>Ciliophora</taxon>
        <taxon>Intramacronucleata</taxon>
        <taxon>Oligohymenophorea</taxon>
        <taxon>Peniculida</taxon>
        <taxon>Parameciidae</taxon>
        <taxon>Paramecium</taxon>
    </lineage>
</organism>
<accession>A0A8S1XHZ7</accession>
<protein>
    <submittedName>
        <fullName evidence="1">Uncharacterized protein</fullName>
    </submittedName>
</protein>
<comment type="caution">
    <text evidence="1">The sequence shown here is derived from an EMBL/GenBank/DDBJ whole genome shotgun (WGS) entry which is preliminary data.</text>
</comment>
<dbReference type="OMA" id="TRNQFTQ"/>
<dbReference type="Pfam" id="PF14536">
    <property type="entry name" value="DUF4441"/>
    <property type="match status" value="1"/>
</dbReference>
<evidence type="ECO:0000313" key="2">
    <source>
        <dbReference type="Proteomes" id="UP000683925"/>
    </source>
</evidence>